<dbReference type="PANTHER" id="PTHR37385">
    <property type="entry name" value="PROTEIN LOW PSII ACCUMULATION 2, CHLOROPLASTIC"/>
    <property type="match status" value="1"/>
</dbReference>
<organism evidence="3 4">
    <name type="scientific">Pycnococcus provasolii</name>
    <dbReference type="NCBI Taxonomy" id="41880"/>
    <lineage>
        <taxon>Eukaryota</taxon>
        <taxon>Viridiplantae</taxon>
        <taxon>Chlorophyta</taxon>
        <taxon>Pseudoscourfieldiophyceae</taxon>
        <taxon>Pseudoscourfieldiales</taxon>
        <taxon>Pycnococcaceae</taxon>
        <taxon>Pycnococcus</taxon>
    </lineage>
</organism>
<dbReference type="InterPro" id="IPR038789">
    <property type="entry name" value="LPA2-like"/>
</dbReference>
<comment type="caution">
    <text evidence="3">The sequence shown here is derived from an EMBL/GenBank/DDBJ whole genome shotgun (WGS) entry which is preliminary data.</text>
</comment>
<feature type="transmembrane region" description="Helical" evidence="2">
    <location>
        <begin position="160"/>
        <end position="180"/>
    </location>
</feature>
<feature type="region of interest" description="Disordered" evidence="1">
    <location>
        <begin position="1"/>
        <end position="38"/>
    </location>
</feature>
<keyword evidence="2" id="KW-0472">Membrane</keyword>
<feature type="compositionally biased region" description="Polar residues" evidence="1">
    <location>
        <begin position="1"/>
        <end position="10"/>
    </location>
</feature>
<keyword evidence="4" id="KW-1185">Reference proteome</keyword>
<proteinExistence type="predicted"/>
<protein>
    <submittedName>
        <fullName evidence="3">Uncharacterized protein</fullName>
    </submittedName>
</protein>
<keyword evidence="2" id="KW-0812">Transmembrane</keyword>
<feature type="region of interest" description="Disordered" evidence="1">
    <location>
        <begin position="73"/>
        <end position="108"/>
    </location>
</feature>
<dbReference type="AlphaFoldDB" id="A0A830I329"/>
<feature type="compositionally biased region" description="Low complexity" evidence="1">
    <location>
        <begin position="15"/>
        <end position="35"/>
    </location>
</feature>
<evidence type="ECO:0000313" key="3">
    <source>
        <dbReference type="EMBL" id="GHP11449.1"/>
    </source>
</evidence>
<dbReference type="OrthoDB" id="568307at2759"/>
<accession>A0A830I329</accession>
<feature type="transmembrane region" description="Helical" evidence="2">
    <location>
        <begin position="192"/>
        <end position="213"/>
    </location>
</feature>
<evidence type="ECO:0000313" key="4">
    <source>
        <dbReference type="Proteomes" id="UP000660262"/>
    </source>
</evidence>
<reference evidence="3" key="1">
    <citation type="submission" date="2020-10" db="EMBL/GenBank/DDBJ databases">
        <title>Unveiling of a novel bifunctional photoreceptor, Dualchrome1, isolated from a cosmopolitan green alga.</title>
        <authorList>
            <person name="Suzuki S."/>
            <person name="Kawachi M."/>
        </authorList>
    </citation>
    <scope>NUCLEOTIDE SEQUENCE</scope>
    <source>
        <strain evidence="3">NIES 2893</strain>
    </source>
</reference>
<name>A0A830I329_9CHLO</name>
<dbReference type="Proteomes" id="UP000660262">
    <property type="component" value="Unassembled WGS sequence"/>
</dbReference>
<dbReference type="EMBL" id="BNJQ01000034">
    <property type="protein sequence ID" value="GHP11449.1"/>
    <property type="molecule type" value="Genomic_DNA"/>
</dbReference>
<feature type="compositionally biased region" description="Gly residues" evidence="1">
    <location>
        <begin position="74"/>
        <end position="89"/>
    </location>
</feature>
<evidence type="ECO:0000256" key="2">
    <source>
        <dbReference type="SAM" id="Phobius"/>
    </source>
</evidence>
<evidence type="ECO:0000256" key="1">
    <source>
        <dbReference type="SAM" id="MobiDB-lite"/>
    </source>
</evidence>
<gene>
    <name evidence="3" type="ORF">PPROV_001017700</name>
</gene>
<sequence length="219" mass="22724">MSVVSTSSLNRRACSGSTGSRITSRSSTSSSSSRRQPCVYHSRGVGGVSGGTLQAHLCASSRAVRFVRCRASSGAGGPDGDGAGSGSGDDGQASPNAAVKQEAPSAPSAIDMLEKRSSKKKKSAATKGEGIKVVSPARDAALGKALTEQQIQETRYVQTLLYGGGFILFLGVLLATSGFFPEPVDNFIGDVIYPSYSYVVGLFLLGSSVYGIWKVRQED</sequence>
<keyword evidence="2" id="KW-1133">Transmembrane helix</keyword>
<dbReference type="PANTHER" id="PTHR37385:SF2">
    <property type="entry name" value="PROTEIN LPA2"/>
    <property type="match status" value="1"/>
</dbReference>